<keyword evidence="4" id="KW-1185">Reference proteome</keyword>
<name>A0A1J4K910_9EUKA</name>
<dbReference type="EMBL" id="MLAK01000697">
    <property type="protein sequence ID" value="OHT07426.1"/>
    <property type="molecule type" value="Genomic_DNA"/>
</dbReference>
<feature type="domain" description="EF-hand" evidence="2">
    <location>
        <begin position="93"/>
        <end position="128"/>
    </location>
</feature>
<comment type="caution">
    <text evidence="3">The sequence shown here is derived from an EMBL/GenBank/DDBJ whole genome shotgun (WGS) entry which is preliminary data.</text>
</comment>
<proteinExistence type="predicted"/>
<organism evidence="3 4">
    <name type="scientific">Tritrichomonas foetus</name>
    <dbReference type="NCBI Taxonomy" id="1144522"/>
    <lineage>
        <taxon>Eukaryota</taxon>
        <taxon>Metamonada</taxon>
        <taxon>Parabasalia</taxon>
        <taxon>Tritrichomonadida</taxon>
        <taxon>Tritrichomonadidae</taxon>
        <taxon>Tritrichomonas</taxon>
    </lineage>
</organism>
<accession>A0A1J4K910</accession>
<sequence>MGSDVSTIVPQTIKTTVEHLRDLDKMFRESDKNNDNILSQIEFMGFICKSIPELIEFSGVVFAVFSGDGKTISYQEFVDFYESLNFLGKDEHNPSSLTMRTFNYLDKDNNGYLNVKEVKKLGQLIYGLKPNMPKFRNKDARKLINDQNPNNPKKGLSISEFVKLFDQIHPIVPIPVTTKKTLAIPKFNQGVKQRRAQNALLIRRPKIIRESRRIDVSFVFKHADRVNKQKLEIEFSDSDSQSRGALNFNDVETAIQKFCILPKSFASLAISLFGQGGFMNLDGYLALNYAVGINRHDKESFARKVFDLIDEEGRGYWTIKECLSFGREIYLDQVGNSVDAWKARIEECQLVFGTPGLAFEYFCDVMFLL</sequence>
<evidence type="ECO:0000256" key="1">
    <source>
        <dbReference type="ARBA" id="ARBA00022837"/>
    </source>
</evidence>
<reference evidence="3" key="1">
    <citation type="submission" date="2016-10" db="EMBL/GenBank/DDBJ databases">
        <authorList>
            <person name="Benchimol M."/>
            <person name="Almeida L.G."/>
            <person name="Vasconcelos A.T."/>
            <person name="Perreira-Neves A."/>
            <person name="Rosa I.A."/>
            <person name="Tasca T."/>
            <person name="Bogo M.R."/>
            <person name="de Souza W."/>
        </authorList>
    </citation>
    <scope>NUCLEOTIDE SEQUENCE [LARGE SCALE GENOMIC DNA]</scope>
    <source>
        <strain evidence="3">K</strain>
    </source>
</reference>
<dbReference type="GO" id="GO:0005509">
    <property type="term" value="F:calcium ion binding"/>
    <property type="evidence" value="ECO:0007669"/>
    <property type="project" value="InterPro"/>
</dbReference>
<evidence type="ECO:0000313" key="4">
    <source>
        <dbReference type="Proteomes" id="UP000179807"/>
    </source>
</evidence>
<dbReference type="GeneID" id="94838426"/>
<dbReference type="SMART" id="SM00054">
    <property type="entry name" value="EFh"/>
    <property type="match status" value="3"/>
</dbReference>
<dbReference type="PROSITE" id="PS00018">
    <property type="entry name" value="EF_HAND_1"/>
    <property type="match status" value="2"/>
</dbReference>
<dbReference type="RefSeq" id="XP_068360562.1">
    <property type="nucleotide sequence ID" value="XM_068503722.1"/>
</dbReference>
<dbReference type="AlphaFoldDB" id="A0A1J4K910"/>
<dbReference type="Gene3D" id="1.10.238.10">
    <property type="entry name" value="EF-hand"/>
    <property type="match status" value="1"/>
</dbReference>
<gene>
    <name evidence="3" type="ORF">TRFO_24389</name>
</gene>
<dbReference type="InterPro" id="IPR002048">
    <property type="entry name" value="EF_hand_dom"/>
</dbReference>
<dbReference type="InterPro" id="IPR018247">
    <property type="entry name" value="EF_Hand_1_Ca_BS"/>
</dbReference>
<evidence type="ECO:0000259" key="2">
    <source>
        <dbReference type="PROSITE" id="PS50222"/>
    </source>
</evidence>
<protein>
    <recommendedName>
        <fullName evidence="2">EF-hand domain-containing protein</fullName>
    </recommendedName>
</protein>
<evidence type="ECO:0000313" key="3">
    <source>
        <dbReference type="EMBL" id="OHT07426.1"/>
    </source>
</evidence>
<keyword evidence="1" id="KW-0106">Calcium</keyword>
<dbReference type="SUPFAM" id="SSF47473">
    <property type="entry name" value="EF-hand"/>
    <property type="match status" value="2"/>
</dbReference>
<dbReference type="Proteomes" id="UP000179807">
    <property type="component" value="Unassembled WGS sequence"/>
</dbReference>
<dbReference type="InterPro" id="IPR011992">
    <property type="entry name" value="EF-hand-dom_pair"/>
</dbReference>
<feature type="domain" description="EF-hand" evidence="2">
    <location>
        <begin position="18"/>
        <end position="53"/>
    </location>
</feature>
<dbReference type="VEuPathDB" id="TrichDB:TRFO_24389"/>
<dbReference type="PROSITE" id="PS50222">
    <property type="entry name" value="EF_HAND_2"/>
    <property type="match status" value="2"/>
</dbReference>